<dbReference type="PANTHER" id="PTHR44688">
    <property type="entry name" value="DNA-BINDING TRANSCRIPTIONAL ACTIVATOR DEVR_DOSR"/>
    <property type="match status" value="1"/>
</dbReference>
<keyword evidence="3" id="KW-0804">Transcription</keyword>
<dbReference type="InterPro" id="IPR036388">
    <property type="entry name" value="WH-like_DNA-bd_sf"/>
</dbReference>
<comment type="caution">
    <text evidence="5">The sequence shown here is derived from an EMBL/GenBank/DDBJ whole genome shotgun (WGS) entry which is preliminary data.</text>
</comment>
<reference evidence="5 6" key="1">
    <citation type="journal article" date="2019" name="Int. J. Syst. Evol. Microbiol.">
        <title>The Global Catalogue of Microorganisms (GCM) 10K type strain sequencing project: providing services to taxonomists for standard genome sequencing and annotation.</title>
        <authorList>
            <consortium name="The Broad Institute Genomics Platform"/>
            <consortium name="The Broad Institute Genome Sequencing Center for Infectious Disease"/>
            <person name="Wu L."/>
            <person name="Ma J."/>
        </authorList>
    </citation>
    <scope>NUCLEOTIDE SEQUENCE [LARGE SCALE GENOMIC DNA]</scope>
    <source>
        <strain evidence="5 6">JCM 16009</strain>
    </source>
</reference>
<accession>A0ABN2N047</accession>
<dbReference type="EMBL" id="BAAAQK010000005">
    <property type="protein sequence ID" value="GAA1842146.1"/>
    <property type="molecule type" value="Genomic_DNA"/>
</dbReference>
<organism evidence="5 6">
    <name type="scientific">Pseudonocardia ailaonensis</name>
    <dbReference type="NCBI Taxonomy" id="367279"/>
    <lineage>
        <taxon>Bacteria</taxon>
        <taxon>Bacillati</taxon>
        <taxon>Actinomycetota</taxon>
        <taxon>Actinomycetes</taxon>
        <taxon>Pseudonocardiales</taxon>
        <taxon>Pseudonocardiaceae</taxon>
        <taxon>Pseudonocardia</taxon>
    </lineage>
</organism>
<evidence type="ECO:0000313" key="6">
    <source>
        <dbReference type="Proteomes" id="UP001500449"/>
    </source>
</evidence>
<dbReference type="InterPro" id="IPR000792">
    <property type="entry name" value="Tscrpt_reg_LuxR_C"/>
</dbReference>
<protein>
    <recommendedName>
        <fullName evidence="4">HTH luxR-type domain-containing protein</fullName>
    </recommendedName>
</protein>
<name>A0ABN2N047_9PSEU</name>
<dbReference type="Gene3D" id="1.10.10.10">
    <property type="entry name" value="Winged helix-like DNA-binding domain superfamily/Winged helix DNA-binding domain"/>
    <property type="match status" value="1"/>
</dbReference>
<evidence type="ECO:0000259" key="4">
    <source>
        <dbReference type="PROSITE" id="PS50043"/>
    </source>
</evidence>
<dbReference type="Proteomes" id="UP001500449">
    <property type="component" value="Unassembled WGS sequence"/>
</dbReference>
<dbReference type="PANTHER" id="PTHR44688:SF16">
    <property type="entry name" value="DNA-BINDING TRANSCRIPTIONAL ACTIVATOR DEVR_DOSR"/>
    <property type="match status" value="1"/>
</dbReference>
<evidence type="ECO:0000256" key="2">
    <source>
        <dbReference type="ARBA" id="ARBA00023125"/>
    </source>
</evidence>
<proteinExistence type="predicted"/>
<gene>
    <name evidence="5" type="ORF">GCM10009836_21880</name>
</gene>
<keyword evidence="6" id="KW-1185">Reference proteome</keyword>
<dbReference type="Pfam" id="PF00196">
    <property type="entry name" value="GerE"/>
    <property type="match status" value="1"/>
</dbReference>
<dbReference type="SUPFAM" id="SSF46894">
    <property type="entry name" value="C-terminal effector domain of the bipartite response regulators"/>
    <property type="match status" value="1"/>
</dbReference>
<dbReference type="SMART" id="SM00421">
    <property type="entry name" value="HTH_LUXR"/>
    <property type="match status" value="1"/>
</dbReference>
<feature type="domain" description="HTH luxR-type" evidence="4">
    <location>
        <begin position="181"/>
        <end position="246"/>
    </location>
</feature>
<dbReference type="InterPro" id="IPR016032">
    <property type="entry name" value="Sig_transdc_resp-reg_C-effctor"/>
</dbReference>
<evidence type="ECO:0000256" key="3">
    <source>
        <dbReference type="ARBA" id="ARBA00023163"/>
    </source>
</evidence>
<evidence type="ECO:0000313" key="5">
    <source>
        <dbReference type="EMBL" id="GAA1842146.1"/>
    </source>
</evidence>
<sequence length="248" mass="27243">MRAEREWLELVAALMAEPLVELPIDVLGEALARTFEAAGVSYSEVVPGEPLRHTWVDEGLGEHADLLDRWSRHKAAEEHPLLRWYLASGLWVPRQIADAPAELLDRWEADGGRELAEACSAPDQLALPLRATPGLSRSFVIGRPERWSPAELAFARRLWQLLAGLERQVEALAAVSGEPGPRTGEIALTPRERAVLGLLAQGLTATTIARRLGISPRTVQKHLERCYLKLGVTDRLSAVLRAQASGLV</sequence>
<keyword evidence="2" id="KW-0238">DNA-binding</keyword>
<dbReference type="PROSITE" id="PS50043">
    <property type="entry name" value="HTH_LUXR_2"/>
    <property type="match status" value="1"/>
</dbReference>
<dbReference type="PRINTS" id="PR00038">
    <property type="entry name" value="HTHLUXR"/>
</dbReference>
<dbReference type="RefSeq" id="WP_344415146.1">
    <property type="nucleotide sequence ID" value="NZ_BAAAQK010000005.1"/>
</dbReference>
<dbReference type="CDD" id="cd06170">
    <property type="entry name" value="LuxR_C_like"/>
    <property type="match status" value="1"/>
</dbReference>
<evidence type="ECO:0000256" key="1">
    <source>
        <dbReference type="ARBA" id="ARBA00023015"/>
    </source>
</evidence>
<keyword evidence="1" id="KW-0805">Transcription regulation</keyword>